<protein>
    <submittedName>
        <fullName evidence="2">Uncharacterized protein</fullName>
    </submittedName>
</protein>
<evidence type="ECO:0000256" key="1">
    <source>
        <dbReference type="SAM" id="Phobius"/>
    </source>
</evidence>
<dbReference type="AlphaFoldDB" id="A0A1I4AYI5"/>
<keyword evidence="1" id="KW-0472">Membrane</keyword>
<name>A0A1I4AYI5_9GAMM</name>
<feature type="transmembrane region" description="Helical" evidence="1">
    <location>
        <begin position="117"/>
        <end position="136"/>
    </location>
</feature>
<dbReference type="Proteomes" id="UP000198725">
    <property type="component" value="Unassembled WGS sequence"/>
</dbReference>
<dbReference type="EMBL" id="FOSR01000004">
    <property type="protein sequence ID" value="SFK61575.1"/>
    <property type="molecule type" value="Genomic_DNA"/>
</dbReference>
<keyword evidence="3" id="KW-1185">Reference proteome</keyword>
<reference evidence="3" key="1">
    <citation type="submission" date="2016-10" db="EMBL/GenBank/DDBJ databases">
        <authorList>
            <person name="Varghese N."/>
            <person name="Submissions S."/>
        </authorList>
    </citation>
    <scope>NUCLEOTIDE SEQUENCE [LARGE SCALE GENOMIC DNA]</scope>
    <source>
        <strain evidence="3">MO64</strain>
    </source>
</reference>
<keyword evidence="1" id="KW-0812">Transmembrane</keyword>
<sequence>MNPQDDWGRWGDDWQQQPTVDVERLRRRVQRKRRQMRVMVGIEMALALFAVGQLVRLLLMPGVTERWKIWAGLAFLLMAATVYLALRARRGTWRSATEDIPGLLRLTAERARAGIRLAWMNILSVPVLLAISLPIAAPWLAPSRWRHDPVLQRVLLFQLVINGVVIGALLVFFVAYIRRQRRRLREVEALLREYAD</sequence>
<feature type="transmembrane region" description="Helical" evidence="1">
    <location>
        <begin position="36"/>
        <end position="55"/>
    </location>
</feature>
<proteinExistence type="predicted"/>
<organism evidence="2 3">
    <name type="scientific">Rhodanobacter glycinis</name>
    <dbReference type="NCBI Taxonomy" id="582702"/>
    <lineage>
        <taxon>Bacteria</taxon>
        <taxon>Pseudomonadati</taxon>
        <taxon>Pseudomonadota</taxon>
        <taxon>Gammaproteobacteria</taxon>
        <taxon>Lysobacterales</taxon>
        <taxon>Rhodanobacteraceae</taxon>
        <taxon>Rhodanobacter</taxon>
    </lineage>
</organism>
<keyword evidence="1" id="KW-1133">Transmembrane helix</keyword>
<evidence type="ECO:0000313" key="2">
    <source>
        <dbReference type="EMBL" id="SFK61575.1"/>
    </source>
</evidence>
<feature type="transmembrane region" description="Helical" evidence="1">
    <location>
        <begin position="67"/>
        <end position="86"/>
    </location>
</feature>
<accession>A0A1I4AYI5</accession>
<gene>
    <name evidence="2" type="ORF">SAMN05192579_104198</name>
</gene>
<evidence type="ECO:0000313" key="3">
    <source>
        <dbReference type="Proteomes" id="UP000198725"/>
    </source>
</evidence>
<dbReference type="RefSeq" id="WP_092702648.1">
    <property type="nucleotide sequence ID" value="NZ_FOSR01000004.1"/>
</dbReference>
<feature type="transmembrane region" description="Helical" evidence="1">
    <location>
        <begin position="156"/>
        <end position="177"/>
    </location>
</feature>